<comment type="caution">
    <text evidence="2">The sequence shown here is derived from an EMBL/GenBank/DDBJ whole genome shotgun (WGS) entry which is preliminary data.</text>
</comment>
<keyword evidence="1" id="KW-0732">Signal</keyword>
<reference evidence="3" key="1">
    <citation type="journal article" date="2019" name="Int. J. Syst. Evol. Microbiol.">
        <title>The Global Catalogue of Microorganisms (GCM) 10K type strain sequencing project: providing services to taxonomists for standard genome sequencing and annotation.</title>
        <authorList>
            <consortium name="The Broad Institute Genomics Platform"/>
            <consortium name="The Broad Institute Genome Sequencing Center for Infectious Disease"/>
            <person name="Wu L."/>
            <person name="Ma J."/>
        </authorList>
    </citation>
    <scope>NUCLEOTIDE SEQUENCE [LARGE SCALE GENOMIC DNA]</scope>
    <source>
        <strain evidence="3">CCUG 39402</strain>
    </source>
</reference>
<organism evidence="2 3">
    <name type="scientific">Polaromonas aquatica</name>
    <dbReference type="NCBI Taxonomy" id="332657"/>
    <lineage>
        <taxon>Bacteria</taxon>
        <taxon>Pseudomonadati</taxon>
        <taxon>Pseudomonadota</taxon>
        <taxon>Betaproteobacteria</taxon>
        <taxon>Burkholderiales</taxon>
        <taxon>Comamonadaceae</taxon>
        <taxon>Polaromonas</taxon>
    </lineage>
</organism>
<dbReference type="Proteomes" id="UP001596270">
    <property type="component" value="Unassembled WGS sequence"/>
</dbReference>
<feature type="chain" id="PRO_5046832504" evidence="1">
    <location>
        <begin position="22"/>
        <end position="42"/>
    </location>
</feature>
<name>A0ABW1TXP6_9BURK</name>
<protein>
    <submittedName>
        <fullName evidence="2">Uncharacterized protein</fullName>
    </submittedName>
</protein>
<gene>
    <name evidence="2" type="ORF">ACFQND_12580</name>
</gene>
<sequence length="42" mass="4327">MKTLKTVVSAFLMVCFLTALAGCEKSGAHGNGGQNGHGHSHE</sequence>
<proteinExistence type="predicted"/>
<dbReference type="EMBL" id="JBHSRS010000063">
    <property type="protein sequence ID" value="MFC6282063.1"/>
    <property type="molecule type" value="Genomic_DNA"/>
</dbReference>
<accession>A0ABW1TXP6</accession>
<dbReference type="RefSeq" id="WP_291325357.1">
    <property type="nucleotide sequence ID" value="NZ_JBHSRS010000063.1"/>
</dbReference>
<evidence type="ECO:0000313" key="2">
    <source>
        <dbReference type="EMBL" id="MFC6282063.1"/>
    </source>
</evidence>
<feature type="signal peptide" evidence="1">
    <location>
        <begin position="1"/>
        <end position="21"/>
    </location>
</feature>
<keyword evidence="3" id="KW-1185">Reference proteome</keyword>
<evidence type="ECO:0000313" key="3">
    <source>
        <dbReference type="Proteomes" id="UP001596270"/>
    </source>
</evidence>
<evidence type="ECO:0000256" key="1">
    <source>
        <dbReference type="SAM" id="SignalP"/>
    </source>
</evidence>
<dbReference type="PROSITE" id="PS51257">
    <property type="entry name" value="PROKAR_LIPOPROTEIN"/>
    <property type="match status" value="1"/>
</dbReference>